<keyword evidence="1" id="KW-1133">Transmembrane helix</keyword>
<evidence type="ECO:0000256" key="1">
    <source>
        <dbReference type="SAM" id="Phobius"/>
    </source>
</evidence>
<accession>A0A375HZF6</accession>
<feature type="transmembrane region" description="Helical" evidence="1">
    <location>
        <begin position="56"/>
        <end position="78"/>
    </location>
</feature>
<evidence type="ECO:0000313" key="2">
    <source>
        <dbReference type="EMBL" id="SPF67862.1"/>
    </source>
</evidence>
<organism evidence="2 3">
    <name type="scientific">Propionibacterium ruminifibrarum</name>
    <dbReference type="NCBI Taxonomy" id="1962131"/>
    <lineage>
        <taxon>Bacteria</taxon>
        <taxon>Bacillati</taxon>
        <taxon>Actinomycetota</taxon>
        <taxon>Actinomycetes</taxon>
        <taxon>Propionibacteriales</taxon>
        <taxon>Propionibacteriaceae</taxon>
        <taxon>Propionibacterium</taxon>
    </lineage>
</organism>
<evidence type="ECO:0000313" key="3">
    <source>
        <dbReference type="Proteomes" id="UP000265962"/>
    </source>
</evidence>
<name>A0A375HZF6_9ACTN</name>
<proteinExistence type="predicted"/>
<protein>
    <recommendedName>
        <fullName evidence="4">Zinc-ribbon domain-containing protein</fullName>
    </recommendedName>
</protein>
<sequence length="232" mass="24428">MMSNPTGQGFHCFHCGLRLAPGTVQCPRCGAPQNLAWPSQGGQPPLPVAEEPLHPAVTAIITVFFGLFGLIPCLISTSRAKRLNRTTRPYWLAFWIPETLWLLLVAFLVIGMIAGFGILAREAGGNPGGEPNPAASVSSYPTTAPSATSSEALSWPVGATECSPTVAAGSERTSCEFALNVADAWERSPRGETQTVEAYSPVTGQDYTMTCASVSGYTTCTGGNDAVVYIRG</sequence>
<dbReference type="AlphaFoldDB" id="A0A375HZF6"/>
<keyword evidence="1" id="KW-0472">Membrane</keyword>
<keyword evidence="3" id="KW-1185">Reference proteome</keyword>
<keyword evidence="1" id="KW-0812">Transmembrane</keyword>
<evidence type="ECO:0008006" key="4">
    <source>
        <dbReference type="Google" id="ProtNLM"/>
    </source>
</evidence>
<feature type="transmembrane region" description="Helical" evidence="1">
    <location>
        <begin position="99"/>
        <end position="120"/>
    </location>
</feature>
<gene>
    <name evidence="2" type="ORF">PROPJV5_0815</name>
</gene>
<dbReference type="Proteomes" id="UP000265962">
    <property type="component" value="Unassembled WGS sequence"/>
</dbReference>
<dbReference type="EMBL" id="OMOH01000003">
    <property type="protein sequence ID" value="SPF67862.1"/>
    <property type="molecule type" value="Genomic_DNA"/>
</dbReference>
<reference evidence="3" key="1">
    <citation type="submission" date="2018-02" db="EMBL/GenBank/DDBJ databases">
        <authorList>
            <person name="Hornung B."/>
        </authorList>
    </citation>
    <scope>NUCLEOTIDE SEQUENCE [LARGE SCALE GENOMIC DNA]</scope>
</reference>